<keyword evidence="2" id="KW-0732">Signal</keyword>
<evidence type="ECO:0000256" key="3">
    <source>
        <dbReference type="ARBA" id="ARBA00022801"/>
    </source>
</evidence>
<dbReference type="InterPro" id="IPR000073">
    <property type="entry name" value="AB_hydrolase_1"/>
</dbReference>
<evidence type="ECO:0000256" key="1">
    <source>
        <dbReference type="ARBA" id="ARBA00010088"/>
    </source>
</evidence>
<dbReference type="InterPro" id="IPR051601">
    <property type="entry name" value="Serine_prot/Carboxylest_S33"/>
</dbReference>
<keyword evidence="3 6" id="KW-0378">Hydrolase</keyword>
<dbReference type="PANTHER" id="PTHR43248:SF29">
    <property type="entry name" value="TRIPEPTIDYL AMINOPEPTIDASE"/>
    <property type="match status" value="1"/>
</dbReference>
<name>A0A6N7PWA3_9BACT</name>
<dbReference type="SUPFAM" id="SSF53474">
    <property type="entry name" value="alpha/beta-Hydrolases"/>
    <property type="match status" value="1"/>
</dbReference>
<dbReference type="AlphaFoldDB" id="A0A6N7PWA3"/>
<comment type="caution">
    <text evidence="6">The sequence shown here is derived from an EMBL/GenBank/DDBJ whole genome shotgun (WGS) entry which is preliminary data.</text>
</comment>
<proteinExistence type="inferred from homology"/>
<reference evidence="6 7" key="1">
    <citation type="submission" date="2019-10" db="EMBL/GenBank/DDBJ databases">
        <title>A soil myxobacterium in the family Polyangiaceae.</title>
        <authorList>
            <person name="Li Y."/>
            <person name="Wang J."/>
        </authorList>
    </citation>
    <scope>NUCLEOTIDE SEQUENCE [LARGE SCALE GENOMIC DNA]</scope>
    <source>
        <strain evidence="6 7">DSM 14734</strain>
    </source>
</reference>
<dbReference type="Proteomes" id="UP000440224">
    <property type="component" value="Unassembled WGS sequence"/>
</dbReference>
<dbReference type="PANTHER" id="PTHR43248">
    <property type="entry name" value="2-SUCCINYL-6-HYDROXY-2,4-CYCLOHEXADIENE-1-CARBOXYLATE SYNTHASE"/>
    <property type="match status" value="1"/>
</dbReference>
<keyword evidence="7" id="KW-1185">Reference proteome</keyword>
<protein>
    <submittedName>
        <fullName evidence="6">Alpha/beta fold hydrolase</fullName>
    </submittedName>
</protein>
<evidence type="ECO:0000256" key="2">
    <source>
        <dbReference type="ARBA" id="ARBA00022729"/>
    </source>
</evidence>
<gene>
    <name evidence="6" type="ORF">GF068_24810</name>
</gene>
<dbReference type="EMBL" id="WJIE01000007">
    <property type="protein sequence ID" value="MRG95116.1"/>
    <property type="molecule type" value="Genomic_DNA"/>
</dbReference>
<comment type="similarity">
    <text evidence="1">Belongs to the peptidase S33 family.</text>
</comment>
<dbReference type="Pfam" id="PF00561">
    <property type="entry name" value="Abhydrolase_1"/>
    <property type="match status" value="1"/>
</dbReference>
<dbReference type="Gene3D" id="3.40.50.1820">
    <property type="entry name" value="alpha/beta hydrolase"/>
    <property type="match status" value="1"/>
</dbReference>
<feature type="domain" description="AB hydrolase-1" evidence="4">
    <location>
        <begin position="90"/>
        <end position="271"/>
    </location>
</feature>
<evidence type="ECO:0000313" key="6">
    <source>
        <dbReference type="EMBL" id="MRG95116.1"/>
    </source>
</evidence>
<accession>A0A6N7PWA3</accession>
<dbReference type="GO" id="GO:0016787">
    <property type="term" value="F:hydrolase activity"/>
    <property type="evidence" value="ECO:0007669"/>
    <property type="project" value="UniProtKB-KW"/>
</dbReference>
<evidence type="ECO:0000259" key="5">
    <source>
        <dbReference type="Pfam" id="PF08386"/>
    </source>
</evidence>
<organism evidence="6 7">
    <name type="scientific">Polyangium spumosum</name>
    <dbReference type="NCBI Taxonomy" id="889282"/>
    <lineage>
        <taxon>Bacteria</taxon>
        <taxon>Pseudomonadati</taxon>
        <taxon>Myxococcota</taxon>
        <taxon>Polyangia</taxon>
        <taxon>Polyangiales</taxon>
        <taxon>Polyangiaceae</taxon>
        <taxon>Polyangium</taxon>
    </lineage>
</organism>
<evidence type="ECO:0000259" key="4">
    <source>
        <dbReference type="Pfam" id="PF00561"/>
    </source>
</evidence>
<dbReference type="Pfam" id="PF08386">
    <property type="entry name" value="Abhydrolase_4"/>
    <property type="match status" value="1"/>
</dbReference>
<dbReference type="InterPro" id="IPR013595">
    <property type="entry name" value="Pept_S33_TAP-like_C"/>
</dbReference>
<feature type="domain" description="Peptidase S33 tripeptidyl aminopeptidase-like C-terminal" evidence="5">
    <location>
        <begin position="403"/>
        <end position="495"/>
    </location>
</feature>
<dbReference type="InterPro" id="IPR029058">
    <property type="entry name" value="AB_hydrolase_fold"/>
</dbReference>
<evidence type="ECO:0000313" key="7">
    <source>
        <dbReference type="Proteomes" id="UP000440224"/>
    </source>
</evidence>
<sequence length="496" mass="51983">MDLVMVTSSPRRLCRVSPFLVFALFLGCGDDPDPAPAPSPPAISWEECGGGFECATFSVPVNHDAPDGRTFSIPLVRRPAAVPSARIGSLLVNPGGPGGSGVGWARGLQIFLPQPLKDRFDLVGFDPRGQAGSTPRIDCVDDLGPLIGLDPTPDDAAEQQALVAGADAFAAACEARSGELLPFVGTNHIVRDMDLLREALGDEKLTFLGFSYGTFVGAMYAETYPERVRALVLDAAIDPTVPGDRYIEGQAVAFEAELEKFLADCAADAKCAFHSGGDPQSAYDAVKAAIEASPLPAPPGGERALGPGEFVYGVARPLYDESQWKGLAEALALAAAGDGSGLLAYADDYVARSEDGSYDDSFEVYYGVISVDLPFPADPAVYQALTGELQSKAPRFGASLPATALPSARWPVPPWRSNTPVSAAGAPPILVVGGTGDPATPYAWSVSLAEQLSSGVLLTREGPGHISFLRDHTCIDQAVTDYLVDRKVPAKGTTCK</sequence>
<dbReference type="OrthoDB" id="5519806at2"/>